<name>A0AAE0XNM2_9GAST</name>
<dbReference type="Proteomes" id="UP001283361">
    <property type="component" value="Unassembled WGS sequence"/>
</dbReference>
<evidence type="ECO:0000313" key="2">
    <source>
        <dbReference type="EMBL" id="KAK3699678.1"/>
    </source>
</evidence>
<protein>
    <submittedName>
        <fullName evidence="2">Uncharacterized protein</fullName>
    </submittedName>
</protein>
<organism evidence="2 3">
    <name type="scientific">Elysia crispata</name>
    <name type="common">lettuce slug</name>
    <dbReference type="NCBI Taxonomy" id="231223"/>
    <lineage>
        <taxon>Eukaryota</taxon>
        <taxon>Metazoa</taxon>
        <taxon>Spiralia</taxon>
        <taxon>Lophotrochozoa</taxon>
        <taxon>Mollusca</taxon>
        <taxon>Gastropoda</taxon>
        <taxon>Heterobranchia</taxon>
        <taxon>Euthyneura</taxon>
        <taxon>Panpulmonata</taxon>
        <taxon>Sacoglossa</taxon>
        <taxon>Placobranchoidea</taxon>
        <taxon>Plakobranchidae</taxon>
        <taxon>Elysia</taxon>
    </lineage>
</organism>
<proteinExistence type="predicted"/>
<evidence type="ECO:0000256" key="1">
    <source>
        <dbReference type="SAM" id="MobiDB-lite"/>
    </source>
</evidence>
<gene>
    <name evidence="2" type="ORF">RRG08_062469</name>
</gene>
<dbReference type="EMBL" id="JAWDGP010007939">
    <property type="protein sequence ID" value="KAK3699678.1"/>
    <property type="molecule type" value="Genomic_DNA"/>
</dbReference>
<feature type="region of interest" description="Disordered" evidence="1">
    <location>
        <begin position="1"/>
        <end position="34"/>
    </location>
</feature>
<accession>A0AAE0XNM2</accession>
<reference evidence="2" key="1">
    <citation type="journal article" date="2023" name="G3 (Bethesda)">
        <title>A reference genome for the long-term kleptoplast-retaining sea slug Elysia crispata morphotype clarki.</title>
        <authorList>
            <person name="Eastman K.E."/>
            <person name="Pendleton A.L."/>
            <person name="Shaikh M.A."/>
            <person name="Suttiyut T."/>
            <person name="Ogas R."/>
            <person name="Tomko P."/>
            <person name="Gavelis G."/>
            <person name="Widhalm J.R."/>
            <person name="Wisecaver J.H."/>
        </authorList>
    </citation>
    <scope>NUCLEOTIDE SEQUENCE</scope>
    <source>
        <strain evidence="2">ECLA1</strain>
    </source>
</reference>
<sequence length="95" mass="10170">MAGKKREKVGKGGGVGGGSPKRVAAESRGTSNVGHSNLRVASRLILRDTSREFIVRLRKNTSNVGDWSFRFCVVIVGDQSVSLESGHWLGVTSTI</sequence>
<dbReference type="AlphaFoldDB" id="A0AAE0XNM2"/>
<keyword evidence="3" id="KW-1185">Reference proteome</keyword>
<comment type="caution">
    <text evidence="2">The sequence shown here is derived from an EMBL/GenBank/DDBJ whole genome shotgun (WGS) entry which is preliminary data.</text>
</comment>
<evidence type="ECO:0000313" key="3">
    <source>
        <dbReference type="Proteomes" id="UP001283361"/>
    </source>
</evidence>